<accession>A0A4Y1WT64</accession>
<feature type="domain" description="RCK N-terminal" evidence="2">
    <location>
        <begin position="119"/>
        <end position="214"/>
    </location>
</feature>
<evidence type="ECO:0000256" key="1">
    <source>
        <dbReference type="SAM" id="Phobius"/>
    </source>
</evidence>
<reference evidence="4" key="1">
    <citation type="submission" date="2019-06" db="EMBL/GenBank/DDBJ databases">
        <title>Alistipes onderdonkii subsp. vulgaris subsp. nov., Alistipes dispar sp. nov. and Alistipes communis sp. nov., isolated from human faeces, and creation of Alistipes onderdonkii subsp. onderdonkii subsp. nov.</title>
        <authorList>
            <person name="Sakamoto M."/>
            <person name="Ikeyama N."/>
            <person name="Ogata Y."/>
            <person name="Suda W."/>
            <person name="Iino T."/>
            <person name="Hattori M."/>
            <person name="Ohkuma M."/>
        </authorList>
    </citation>
    <scope>NUCLEOTIDE SEQUENCE [LARGE SCALE GENOMIC DNA]</scope>
    <source>
        <strain evidence="4">5CBH24</strain>
    </source>
</reference>
<dbReference type="Proteomes" id="UP000318946">
    <property type="component" value="Chromosome"/>
</dbReference>
<dbReference type="KEGG" id="acou:A5CBH24_15940"/>
<feature type="transmembrane region" description="Helical" evidence="1">
    <location>
        <begin position="25"/>
        <end position="42"/>
    </location>
</feature>
<dbReference type="Pfam" id="PF22614">
    <property type="entry name" value="Slo-like_RCK"/>
    <property type="match status" value="1"/>
</dbReference>
<name>A0A4Y1WT64_9BACT</name>
<keyword evidence="4" id="KW-1185">Reference proteome</keyword>
<dbReference type="Gene3D" id="6.20.350.10">
    <property type="match status" value="1"/>
</dbReference>
<keyword evidence="1" id="KW-1133">Transmembrane helix</keyword>
<proteinExistence type="predicted"/>
<dbReference type="InterPro" id="IPR044849">
    <property type="entry name" value="CASTOR/POLLUX/SYM8-like"/>
</dbReference>
<keyword evidence="1" id="KW-0472">Membrane</keyword>
<dbReference type="GO" id="GO:0006813">
    <property type="term" value="P:potassium ion transport"/>
    <property type="evidence" value="ECO:0007669"/>
    <property type="project" value="InterPro"/>
</dbReference>
<dbReference type="AlphaFoldDB" id="A0A4Y1WT64"/>
<evidence type="ECO:0000313" key="3">
    <source>
        <dbReference type="EMBL" id="BBL04281.1"/>
    </source>
</evidence>
<evidence type="ECO:0000259" key="2">
    <source>
        <dbReference type="Pfam" id="PF22614"/>
    </source>
</evidence>
<dbReference type="OrthoDB" id="713222at2"/>
<dbReference type="PANTHER" id="PTHR31563">
    <property type="entry name" value="ION CHANNEL POLLUX-RELATED"/>
    <property type="match status" value="1"/>
</dbReference>
<dbReference type="GeneID" id="78342311"/>
<gene>
    <name evidence="3" type="ORF">A5CBH24_15940</name>
</gene>
<sequence length="671" mass="77071">MIRRLWKTLKLGFDRSFSGASWKQITWLFGILALVLGFSLWIKSYCTAELHDMRILELLLDPGSFVLQDGDPLGYERLPLLALTFLGAIFFTGGLISVVSNILTGRIARFRQGEIRYRFDGHIVLLGANDTAAGLIRELHAEPENRRRDIVLLTQSDAEALRRKLHAELSPAEERRLIILHGQRDSREELEKIHIHRADRVFVLSDDGELEHDSVSINALVQISAILGAAHRRDPLPCHLSFEYQSSFQVFQLADFEEAERMKSRIHFSATNFHENWAQRVLVSGCCNCNGRDILYPPLDRDGIRAQSDRYVHLIVVGMSRMGVAMGVTAAHIAHYPNFVTQGIRTRITFIDPDAEREMNFLKGRYEPLFRLSHHTLRKFDAAGSETTNVHTPQEDFLDVEWEFVAGGIESPHVRKLLKDWTADEKALPTLAICGNSAPENVAAALYLPQPLYDRQVPIFVYQKETATILEIARRSSRYRSVYPFGMMCESYDATLKQRIRKAKRINYVYNHFTDAKKAAKKAADELNEKFDFKTFAAGFEIADWPDDKIDQYWNDQSLAFQWSNIYAANAIPAKLRSLGIDPCRPHPLDGQEVETAARVEHNRWNVERLLMGYRPATTAERERANADDEYNEMLKKKYFIHINIAPYGEIPEETKENDRILTRFLYRVEQ</sequence>
<evidence type="ECO:0000313" key="4">
    <source>
        <dbReference type="Proteomes" id="UP000318946"/>
    </source>
</evidence>
<feature type="transmembrane region" description="Helical" evidence="1">
    <location>
        <begin position="311"/>
        <end position="334"/>
    </location>
</feature>
<organism evidence="3 4">
    <name type="scientific">Alistipes communis</name>
    <dbReference type="NCBI Taxonomy" id="2585118"/>
    <lineage>
        <taxon>Bacteria</taxon>
        <taxon>Pseudomonadati</taxon>
        <taxon>Bacteroidota</taxon>
        <taxon>Bacteroidia</taxon>
        <taxon>Bacteroidales</taxon>
        <taxon>Rikenellaceae</taxon>
        <taxon>Alistipes</taxon>
    </lineage>
</organism>
<feature type="transmembrane region" description="Helical" evidence="1">
    <location>
        <begin position="80"/>
        <end position="103"/>
    </location>
</feature>
<keyword evidence="1" id="KW-0812">Transmembrane</keyword>
<dbReference type="RefSeq" id="WP_141412773.1">
    <property type="nucleotide sequence ID" value="NZ_AP019735.1"/>
</dbReference>
<protein>
    <recommendedName>
        <fullName evidence="2">RCK N-terminal domain-containing protein</fullName>
    </recommendedName>
</protein>
<dbReference type="PANTHER" id="PTHR31563:SF10">
    <property type="entry name" value="ION CHANNEL POLLUX-RELATED"/>
    <property type="match status" value="1"/>
</dbReference>
<dbReference type="Gene3D" id="3.40.50.720">
    <property type="entry name" value="NAD(P)-binding Rossmann-like Domain"/>
    <property type="match status" value="1"/>
</dbReference>
<dbReference type="EMBL" id="AP019735">
    <property type="protein sequence ID" value="BBL04281.1"/>
    <property type="molecule type" value="Genomic_DNA"/>
</dbReference>
<dbReference type="InterPro" id="IPR003148">
    <property type="entry name" value="RCK_N"/>
</dbReference>